<dbReference type="InterPro" id="IPR020422">
    <property type="entry name" value="TYR_PHOSPHATASE_DUAL_dom"/>
</dbReference>
<dbReference type="PANTHER" id="PTHR45848:SF4">
    <property type="entry name" value="DUAL SPECIFICITY PROTEIN PHOSPHATASE 12"/>
    <property type="match status" value="1"/>
</dbReference>
<dbReference type="PROSITE" id="PS00383">
    <property type="entry name" value="TYR_PHOSPHATASE_1"/>
    <property type="match status" value="1"/>
</dbReference>
<evidence type="ECO:0000259" key="5">
    <source>
        <dbReference type="PROSITE" id="PS50054"/>
    </source>
</evidence>
<evidence type="ECO:0000256" key="3">
    <source>
        <dbReference type="ARBA" id="ARBA00022801"/>
    </source>
</evidence>
<dbReference type="PROSITE" id="PS50056">
    <property type="entry name" value="TYR_PHOSPHATASE_2"/>
    <property type="match status" value="1"/>
</dbReference>
<dbReference type="InterPro" id="IPR029021">
    <property type="entry name" value="Prot-tyrosine_phosphatase-like"/>
</dbReference>
<gene>
    <name evidence="7" type="ORF">PGQ11_012921</name>
</gene>
<dbReference type="InterPro" id="IPR000340">
    <property type="entry name" value="Dual-sp_phosphatase_cat-dom"/>
</dbReference>
<comment type="caution">
    <text evidence="7">The sequence shown here is derived from an EMBL/GenBank/DDBJ whole genome shotgun (WGS) entry which is preliminary data.</text>
</comment>
<proteinExistence type="inferred from homology"/>
<evidence type="ECO:0000259" key="6">
    <source>
        <dbReference type="PROSITE" id="PS50056"/>
    </source>
</evidence>
<reference evidence="7 8" key="1">
    <citation type="journal article" date="2024" name="IMA Fungus">
        <title>Apiospora arundinis, a panoply of carbohydrate-active enzymes and secondary metabolites.</title>
        <authorList>
            <person name="Sorensen T."/>
            <person name="Petersen C."/>
            <person name="Muurmann A.T."/>
            <person name="Christiansen J.V."/>
            <person name="Brundto M.L."/>
            <person name="Overgaard C.K."/>
            <person name="Boysen A.T."/>
            <person name="Wollenberg R.D."/>
            <person name="Larsen T.O."/>
            <person name="Sorensen J.L."/>
            <person name="Nielsen K.L."/>
            <person name="Sondergaard T.E."/>
        </authorList>
    </citation>
    <scope>NUCLEOTIDE SEQUENCE [LARGE SCALE GENOMIC DNA]</scope>
    <source>
        <strain evidence="7 8">AAU 773</strain>
    </source>
</reference>
<dbReference type="Proteomes" id="UP001390339">
    <property type="component" value="Unassembled WGS sequence"/>
</dbReference>
<evidence type="ECO:0000256" key="4">
    <source>
        <dbReference type="ARBA" id="ARBA00022912"/>
    </source>
</evidence>
<dbReference type="Gene3D" id="3.90.190.10">
    <property type="entry name" value="Protein tyrosine phosphatase superfamily"/>
    <property type="match status" value="1"/>
</dbReference>
<dbReference type="InterPro" id="IPR000387">
    <property type="entry name" value="Tyr_Pase_dom"/>
</dbReference>
<dbReference type="SUPFAM" id="SSF52799">
    <property type="entry name" value="(Phosphotyrosine protein) phosphatases II"/>
    <property type="match status" value="1"/>
</dbReference>
<dbReference type="CDD" id="cd14498">
    <property type="entry name" value="DSP"/>
    <property type="match status" value="1"/>
</dbReference>
<sequence length="300" mass="33562">MRQTADACLAFFHLHSSSVYLELRRAIFILYHWTEKTRMAYVTHAMSADSINEIDAVDGLFISDIAVPRSPELLSKHGITHVVTLTEDRDWPMIAADSGIKHLKVPLVDIQLEDLLMYLDMVVMWIGDVLGSDVGERVAPNEEASQAQQQHDRAAVVADDKTPVRGQLRTQHPGPRPCVLVHCLQGQSRSGAVVVAYVMRALGLDYDAALAVVRQYRSAVSPNPGFADQLRLWHQLQCCIFADAGLATTKPEYESWRSGRGILMSRSEEERREANFGWAKSIVAALEHQRCASTIQNRKM</sequence>
<dbReference type="SMART" id="SM00195">
    <property type="entry name" value="DSPc"/>
    <property type="match status" value="1"/>
</dbReference>
<evidence type="ECO:0000313" key="7">
    <source>
        <dbReference type="EMBL" id="KAK8857009.1"/>
    </source>
</evidence>
<dbReference type="EMBL" id="JAPCWZ010000007">
    <property type="protein sequence ID" value="KAK8857009.1"/>
    <property type="molecule type" value="Genomic_DNA"/>
</dbReference>
<keyword evidence="3" id="KW-0378">Hydrolase</keyword>
<dbReference type="PROSITE" id="PS50054">
    <property type="entry name" value="TYR_PHOSPHATASE_DUAL"/>
    <property type="match status" value="1"/>
</dbReference>
<comment type="similarity">
    <text evidence="1">Belongs to the protein-tyrosine phosphatase family. Non-receptor class dual specificity subfamily.</text>
</comment>
<feature type="domain" description="Tyrosine specific protein phosphatases" evidence="6">
    <location>
        <begin position="164"/>
        <end position="220"/>
    </location>
</feature>
<evidence type="ECO:0000256" key="2">
    <source>
        <dbReference type="ARBA" id="ARBA00013064"/>
    </source>
</evidence>
<dbReference type="Pfam" id="PF00782">
    <property type="entry name" value="DSPc"/>
    <property type="match status" value="1"/>
</dbReference>
<feature type="domain" description="Tyrosine-protein phosphatase" evidence="5">
    <location>
        <begin position="52"/>
        <end position="239"/>
    </location>
</feature>
<keyword evidence="4" id="KW-0904">Protein phosphatase</keyword>
<name>A0ABR2I3P7_9PEZI</name>
<keyword evidence="8" id="KW-1185">Reference proteome</keyword>
<dbReference type="EC" id="3.1.3.48" evidence="2"/>
<dbReference type="PANTHER" id="PTHR45848">
    <property type="entry name" value="DUAL SPECIFICITY PROTEIN PHOSPHATASE 12 FAMILY MEMBER"/>
    <property type="match status" value="1"/>
</dbReference>
<organism evidence="7 8">
    <name type="scientific">Apiospora arundinis</name>
    <dbReference type="NCBI Taxonomy" id="335852"/>
    <lineage>
        <taxon>Eukaryota</taxon>
        <taxon>Fungi</taxon>
        <taxon>Dikarya</taxon>
        <taxon>Ascomycota</taxon>
        <taxon>Pezizomycotina</taxon>
        <taxon>Sordariomycetes</taxon>
        <taxon>Xylariomycetidae</taxon>
        <taxon>Amphisphaeriales</taxon>
        <taxon>Apiosporaceae</taxon>
        <taxon>Apiospora</taxon>
    </lineage>
</organism>
<evidence type="ECO:0000313" key="8">
    <source>
        <dbReference type="Proteomes" id="UP001390339"/>
    </source>
</evidence>
<protein>
    <recommendedName>
        <fullName evidence="2">protein-tyrosine-phosphatase</fullName>
        <ecNumber evidence="2">3.1.3.48</ecNumber>
    </recommendedName>
</protein>
<evidence type="ECO:0000256" key="1">
    <source>
        <dbReference type="ARBA" id="ARBA00008601"/>
    </source>
</evidence>
<dbReference type="InterPro" id="IPR016130">
    <property type="entry name" value="Tyr_Pase_AS"/>
</dbReference>
<accession>A0ABR2I3P7</accession>